<organism evidence="2">
    <name type="scientific">Anopheles darlingi</name>
    <name type="common">Mosquito</name>
    <dbReference type="NCBI Taxonomy" id="43151"/>
    <lineage>
        <taxon>Eukaryota</taxon>
        <taxon>Metazoa</taxon>
        <taxon>Ecdysozoa</taxon>
        <taxon>Arthropoda</taxon>
        <taxon>Hexapoda</taxon>
        <taxon>Insecta</taxon>
        <taxon>Pterygota</taxon>
        <taxon>Neoptera</taxon>
        <taxon>Endopterygota</taxon>
        <taxon>Diptera</taxon>
        <taxon>Nematocera</taxon>
        <taxon>Culicoidea</taxon>
        <taxon>Culicidae</taxon>
        <taxon>Anophelinae</taxon>
        <taxon>Anopheles</taxon>
    </lineage>
</organism>
<keyword evidence="1" id="KW-0732">Signal</keyword>
<dbReference type="AlphaFoldDB" id="A0A2M4D3Y6"/>
<name>A0A2M4D3Y6_ANODA</name>
<protein>
    <submittedName>
        <fullName evidence="2">Putative secreted protein</fullName>
    </submittedName>
</protein>
<sequence length="101" mass="10963">MNGFLCLLTVSLRDLAQSLLLPGPPFACSSRTLPSACRHFSSSSFFSACSDRTRDRSSVFARMCLSCCLINSRCSSLHSASSRELSHLYGSTPSSQAAFSW</sequence>
<feature type="signal peptide" evidence="1">
    <location>
        <begin position="1"/>
        <end position="18"/>
    </location>
</feature>
<evidence type="ECO:0000313" key="2">
    <source>
        <dbReference type="EMBL" id="MBW72290.1"/>
    </source>
</evidence>
<reference evidence="2" key="1">
    <citation type="submission" date="2018-01" db="EMBL/GenBank/DDBJ databases">
        <title>An insight into the sialome of Amazonian anophelines.</title>
        <authorList>
            <person name="Ribeiro J.M."/>
            <person name="Scarpassa V."/>
            <person name="Calvo E."/>
        </authorList>
    </citation>
    <scope>NUCLEOTIDE SEQUENCE</scope>
</reference>
<feature type="chain" id="PRO_5014759893" evidence="1">
    <location>
        <begin position="19"/>
        <end position="101"/>
    </location>
</feature>
<proteinExistence type="predicted"/>
<dbReference type="EMBL" id="GGFL01008112">
    <property type="protein sequence ID" value="MBW72290.1"/>
    <property type="molecule type" value="Transcribed_RNA"/>
</dbReference>
<evidence type="ECO:0000256" key="1">
    <source>
        <dbReference type="SAM" id="SignalP"/>
    </source>
</evidence>
<accession>A0A2M4D3Y6</accession>